<dbReference type="InterPro" id="IPR045340">
    <property type="entry name" value="DUF6533"/>
</dbReference>
<dbReference type="OrthoDB" id="3206101at2759"/>
<feature type="domain" description="DUF6533" evidence="2">
    <location>
        <begin position="10"/>
        <end position="53"/>
    </location>
</feature>
<feature type="transmembrane region" description="Helical" evidence="1">
    <location>
        <begin position="195"/>
        <end position="215"/>
    </location>
</feature>
<feature type="transmembrane region" description="Helical" evidence="1">
    <location>
        <begin position="79"/>
        <end position="102"/>
    </location>
</feature>
<reference evidence="3" key="1">
    <citation type="submission" date="2022-07" db="EMBL/GenBank/DDBJ databases">
        <title>The genome of Lyophyllum shimeji provides insight into the initial evolution of ectomycorrhizal fungal genome.</title>
        <authorList>
            <person name="Kobayashi Y."/>
            <person name="Shibata T."/>
            <person name="Hirakawa H."/>
            <person name="Shigenobu S."/>
            <person name="Nishiyama T."/>
            <person name="Yamada A."/>
            <person name="Hasebe M."/>
            <person name="Kawaguchi M."/>
        </authorList>
    </citation>
    <scope>NUCLEOTIDE SEQUENCE</scope>
    <source>
        <strain evidence="3">AT787</strain>
    </source>
</reference>
<feature type="transmembrane region" description="Helical" evidence="1">
    <location>
        <begin position="221"/>
        <end position="243"/>
    </location>
</feature>
<organism evidence="3 4">
    <name type="scientific">Lyophyllum shimeji</name>
    <name type="common">Hon-shimeji</name>
    <name type="synonym">Tricholoma shimeji</name>
    <dbReference type="NCBI Taxonomy" id="47721"/>
    <lineage>
        <taxon>Eukaryota</taxon>
        <taxon>Fungi</taxon>
        <taxon>Dikarya</taxon>
        <taxon>Basidiomycota</taxon>
        <taxon>Agaricomycotina</taxon>
        <taxon>Agaricomycetes</taxon>
        <taxon>Agaricomycetidae</taxon>
        <taxon>Agaricales</taxon>
        <taxon>Tricholomatineae</taxon>
        <taxon>Lyophyllaceae</taxon>
        <taxon>Lyophyllum</taxon>
    </lineage>
</organism>
<evidence type="ECO:0000256" key="1">
    <source>
        <dbReference type="SAM" id="Phobius"/>
    </source>
</evidence>
<comment type="caution">
    <text evidence="3">The sequence shown here is derived from an EMBL/GenBank/DDBJ whole genome shotgun (WGS) entry which is preliminary data.</text>
</comment>
<gene>
    <name evidence="3" type="ORF">LshimejAT787_0705340</name>
</gene>
<feature type="transmembrane region" description="Helical" evidence="1">
    <location>
        <begin position="114"/>
        <end position="136"/>
    </location>
</feature>
<feature type="transmembrane region" description="Helical" evidence="1">
    <location>
        <begin position="156"/>
        <end position="174"/>
    </location>
</feature>
<keyword evidence="4" id="KW-1185">Reference proteome</keyword>
<dbReference type="Pfam" id="PF20151">
    <property type="entry name" value="DUF6533"/>
    <property type="match status" value="1"/>
</dbReference>
<evidence type="ECO:0000313" key="4">
    <source>
        <dbReference type="Proteomes" id="UP001063166"/>
    </source>
</evidence>
<dbReference type="Proteomes" id="UP001063166">
    <property type="component" value="Unassembled WGS sequence"/>
</dbReference>
<keyword evidence="1" id="KW-0472">Membrane</keyword>
<name>A0A9P3PR26_LYOSH</name>
<keyword evidence="1" id="KW-0812">Transmembrane</keyword>
<sequence>MQPPHFARNCSAFAALSVLIWDGLITYPHEYQHIWKTPTGAVKRMYLLTRYFGGISQITNVALMLGPLAPVSIPMRTCAIWFGFQLISFLSLMFTLEMVLSLRLYALYQQNRNIGMLLLFSISTAIILSFVCGVRTVSRIGFDEACVVRKSPREFAYFSVISFLRHVFLWIMTIRKRNVGRLGGSERAPVVQLMLRDGAWIFAVVSALLATVTPYTYLIPVVAQAMFPWPITLLSVLTCRLILNMQRLKMRTPPPSGPQLTTNISFTTTIESLATSKFESDD</sequence>
<proteinExistence type="predicted"/>
<accession>A0A9P3PR26</accession>
<protein>
    <recommendedName>
        <fullName evidence="2">DUF6533 domain-containing protein</fullName>
    </recommendedName>
</protein>
<dbReference type="EMBL" id="BRPK01000007">
    <property type="protein sequence ID" value="GLB40024.1"/>
    <property type="molecule type" value="Genomic_DNA"/>
</dbReference>
<feature type="transmembrane region" description="Helical" evidence="1">
    <location>
        <begin position="48"/>
        <end position="73"/>
    </location>
</feature>
<dbReference type="AlphaFoldDB" id="A0A9P3PR26"/>
<keyword evidence="1" id="KW-1133">Transmembrane helix</keyword>
<evidence type="ECO:0000259" key="2">
    <source>
        <dbReference type="Pfam" id="PF20151"/>
    </source>
</evidence>
<evidence type="ECO:0000313" key="3">
    <source>
        <dbReference type="EMBL" id="GLB40024.1"/>
    </source>
</evidence>